<evidence type="ECO:0000313" key="2">
    <source>
        <dbReference type="Proteomes" id="UP000185221"/>
    </source>
</evidence>
<keyword evidence="2" id="KW-1185">Reference proteome</keyword>
<sequence length="95" mass="11138">MDLFSDSSSHLDSYYLVNGNGTICTQFVRRSFDSITFFDLISCEIKWFGCDEEFFHFFNREKGGEPDQLIELDFDCFKDFLITILCIEDCISKLN</sequence>
<evidence type="ECO:0000313" key="1">
    <source>
        <dbReference type="EMBL" id="SIN66259.1"/>
    </source>
</evidence>
<dbReference type="EMBL" id="FSRC01000001">
    <property type="protein sequence ID" value="SIN66259.1"/>
    <property type="molecule type" value="Genomic_DNA"/>
</dbReference>
<protein>
    <submittedName>
        <fullName evidence="1">Uncharacterized protein</fullName>
    </submittedName>
</protein>
<proteinExistence type="predicted"/>
<gene>
    <name evidence="1" type="ORF">SAMN05444394_0307</name>
</gene>
<dbReference type="AlphaFoldDB" id="A0A1N6D678"/>
<accession>A0A1N6D678</accession>
<organism evidence="1 2">
    <name type="scientific">Algoriphagus halophilus</name>
    <dbReference type="NCBI Taxonomy" id="226505"/>
    <lineage>
        <taxon>Bacteria</taxon>
        <taxon>Pseudomonadati</taxon>
        <taxon>Bacteroidota</taxon>
        <taxon>Cytophagia</taxon>
        <taxon>Cytophagales</taxon>
        <taxon>Cyclobacteriaceae</taxon>
        <taxon>Algoriphagus</taxon>
    </lineage>
</organism>
<name>A0A1N6D678_9BACT</name>
<dbReference type="STRING" id="226505.SAMN05444394_0307"/>
<dbReference type="Proteomes" id="UP000185221">
    <property type="component" value="Unassembled WGS sequence"/>
</dbReference>
<reference evidence="2" key="1">
    <citation type="submission" date="2016-11" db="EMBL/GenBank/DDBJ databases">
        <authorList>
            <person name="Varghese N."/>
            <person name="Submissions S."/>
        </authorList>
    </citation>
    <scope>NUCLEOTIDE SEQUENCE [LARGE SCALE GENOMIC DNA]</scope>
    <source>
        <strain evidence="2">DSM 15292</strain>
    </source>
</reference>